<dbReference type="Gene3D" id="3.40.50.720">
    <property type="entry name" value="NAD(P)-binding Rossmann-like Domain"/>
    <property type="match status" value="1"/>
</dbReference>
<sequence>MRAAVLGSPIEHSLSPVLHSAAYKALGLAGEWSYGRYECDEAGLPGFLAGCDRTWAGLSLTMPLKRVALELADEVDTLAVEVGGANTLVFREGRVHAHNTDVAGIMEALREAGTTEVRSATVLGGGATAASAVAALRGLGARTAGAITVLARDPARAAGVEEAARRMGLRIDVRPLSELEKHVDADLVVSTLPAGAADRLAPVVAGGRAPVFDVVYSPWPTELARAVAGGAATDPGGTAAGKTVVGGFPMLLHQAAVQVELMTGVERAPVEAMRAAGEAELRRRAVSP</sequence>
<dbReference type="InterPro" id="IPR041121">
    <property type="entry name" value="SDH_C"/>
</dbReference>
<dbReference type="PANTHER" id="PTHR21089:SF1">
    <property type="entry name" value="BIFUNCTIONAL 3-DEHYDROQUINATE DEHYDRATASE_SHIKIMATE DEHYDROGENASE, CHLOROPLASTIC"/>
    <property type="match status" value="1"/>
</dbReference>
<reference evidence="5 6" key="1">
    <citation type="journal article" date="2019" name="Int. J. Syst. Evol. Microbiol.">
        <title>The Global Catalogue of Microorganisms (GCM) 10K type strain sequencing project: providing services to taxonomists for standard genome sequencing and annotation.</title>
        <authorList>
            <consortium name="The Broad Institute Genomics Platform"/>
            <consortium name="The Broad Institute Genome Sequencing Center for Infectious Disease"/>
            <person name="Wu L."/>
            <person name="Ma J."/>
        </authorList>
    </citation>
    <scope>NUCLEOTIDE SEQUENCE [LARGE SCALE GENOMIC DNA]</scope>
    <source>
        <strain evidence="5 6">JCM 15313</strain>
    </source>
</reference>
<dbReference type="Pfam" id="PF08501">
    <property type="entry name" value="Shikimate_dh_N"/>
    <property type="match status" value="1"/>
</dbReference>
<feature type="domain" description="SDH C-terminal" evidence="4">
    <location>
        <begin position="247"/>
        <end position="276"/>
    </location>
</feature>
<evidence type="ECO:0000313" key="6">
    <source>
        <dbReference type="Proteomes" id="UP001501585"/>
    </source>
</evidence>
<dbReference type="EMBL" id="BAAAPC010000033">
    <property type="protein sequence ID" value="GAA2016443.1"/>
    <property type="molecule type" value="Genomic_DNA"/>
</dbReference>
<evidence type="ECO:0000259" key="4">
    <source>
        <dbReference type="Pfam" id="PF18317"/>
    </source>
</evidence>
<dbReference type="Pfam" id="PF18317">
    <property type="entry name" value="SDH_C"/>
    <property type="match status" value="1"/>
</dbReference>
<gene>
    <name evidence="5" type="ORF">GCM10009799_50760</name>
</gene>
<organism evidence="5 6">
    <name type="scientific">Nocardiopsis rhodophaea</name>
    <dbReference type="NCBI Taxonomy" id="280238"/>
    <lineage>
        <taxon>Bacteria</taxon>
        <taxon>Bacillati</taxon>
        <taxon>Actinomycetota</taxon>
        <taxon>Actinomycetes</taxon>
        <taxon>Streptosporangiales</taxon>
        <taxon>Nocardiopsidaceae</taxon>
        <taxon>Nocardiopsis</taxon>
    </lineage>
</organism>
<comment type="pathway">
    <text evidence="1">Metabolic intermediate biosynthesis; chorismate biosynthesis; chorismate from D-erythrose 4-phosphate and phosphoenolpyruvate: step 4/7.</text>
</comment>
<keyword evidence="2" id="KW-0028">Amino-acid biosynthesis</keyword>
<accession>A0ABN2TPC5</accession>
<protein>
    <submittedName>
        <fullName evidence="5">Shikimate dehydrogenase</fullName>
    </submittedName>
</protein>
<feature type="domain" description="Shikimate dehydrogenase substrate binding N-terminal" evidence="3">
    <location>
        <begin position="5"/>
        <end position="88"/>
    </location>
</feature>
<evidence type="ECO:0000259" key="3">
    <source>
        <dbReference type="Pfam" id="PF08501"/>
    </source>
</evidence>
<keyword evidence="2" id="KW-0057">Aromatic amino acid biosynthesis</keyword>
<comment type="caution">
    <text evidence="5">The sequence shown here is derived from an EMBL/GenBank/DDBJ whole genome shotgun (WGS) entry which is preliminary data.</text>
</comment>
<dbReference type="InterPro" id="IPR036291">
    <property type="entry name" value="NAD(P)-bd_dom_sf"/>
</dbReference>
<keyword evidence="6" id="KW-1185">Reference proteome</keyword>
<dbReference type="Gene3D" id="3.40.50.10860">
    <property type="entry name" value="Leucine Dehydrogenase, chain A, domain 1"/>
    <property type="match status" value="1"/>
</dbReference>
<dbReference type="NCBIfam" id="NF001311">
    <property type="entry name" value="PRK00258.1-3"/>
    <property type="match status" value="1"/>
</dbReference>
<proteinExistence type="predicted"/>
<dbReference type="InterPro" id="IPR013708">
    <property type="entry name" value="Shikimate_DH-bd_N"/>
</dbReference>
<dbReference type="InterPro" id="IPR022893">
    <property type="entry name" value="Shikimate_DH_fam"/>
</dbReference>
<evidence type="ECO:0000256" key="2">
    <source>
        <dbReference type="ARBA" id="ARBA00023141"/>
    </source>
</evidence>
<dbReference type="SUPFAM" id="SSF51735">
    <property type="entry name" value="NAD(P)-binding Rossmann-fold domains"/>
    <property type="match status" value="1"/>
</dbReference>
<dbReference type="PANTHER" id="PTHR21089">
    <property type="entry name" value="SHIKIMATE DEHYDROGENASE"/>
    <property type="match status" value="1"/>
</dbReference>
<dbReference type="SUPFAM" id="SSF53223">
    <property type="entry name" value="Aminoacid dehydrogenase-like, N-terminal domain"/>
    <property type="match status" value="1"/>
</dbReference>
<name>A0ABN2TPC5_9ACTN</name>
<evidence type="ECO:0000256" key="1">
    <source>
        <dbReference type="ARBA" id="ARBA00004871"/>
    </source>
</evidence>
<evidence type="ECO:0000313" key="5">
    <source>
        <dbReference type="EMBL" id="GAA2016443.1"/>
    </source>
</evidence>
<dbReference type="Proteomes" id="UP001501585">
    <property type="component" value="Unassembled WGS sequence"/>
</dbReference>
<dbReference type="InterPro" id="IPR046346">
    <property type="entry name" value="Aminoacid_DH-like_N_sf"/>
</dbReference>
<dbReference type="RefSeq" id="WP_344105502.1">
    <property type="nucleotide sequence ID" value="NZ_BAAAPC010000033.1"/>
</dbReference>